<evidence type="ECO:0000259" key="22">
    <source>
        <dbReference type="Pfam" id="PF02896"/>
    </source>
</evidence>
<dbReference type="Pfam" id="PF05524">
    <property type="entry name" value="PEP-utilisers_N"/>
    <property type="match status" value="1"/>
</dbReference>
<feature type="binding site" evidence="20">
    <location>
        <position position="454"/>
    </location>
    <ligand>
        <name>Mg(2+)</name>
        <dbReference type="ChEBI" id="CHEBI:18420"/>
    </ligand>
</feature>
<evidence type="ECO:0000256" key="9">
    <source>
        <dbReference type="ARBA" id="ARBA00022490"/>
    </source>
</evidence>
<evidence type="ECO:0000256" key="6">
    <source>
        <dbReference type="ARBA" id="ARBA00012232"/>
    </source>
</evidence>
<dbReference type="PROSITE" id="PS00742">
    <property type="entry name" value="PEP_ENZYMES_2"/>
    <property type="match status" value="1"/>
</dbReference>
<dbReference type="Pfam" id="PF00391">
    <property type="entry name" value="PEP-utilizers"/>
    <property type="match status" value="1"/>
</dbReference>
<evidence type="ECO:0000259" key="23">
    <source>
        <dbReference type="Pfam" id="PF05524"/>
    </source>
</evidence>
<name>A0A4Z0YBM3_9FIRM</name>
<feature type="binding site" evidence="20">
    <location>
        <position position="430"/>
    </location>
    <ligand>
        <name>Mg(2+)</name>
        <dbReference type="ChEBI" id="CHEBI:18420"/>
    </ligand>
</feature>
<organism evidence="24 25">
    <name type="scientific">Caproiciproducens galactitolivorans</name>
    <dbReference type="NCBI Taxonomy" id="642589"/>
    <lineage>
        <taxon>Bacteria</taxon>
        <taxon>Bacillati</taxon>
        <taxon>Bacillota</taxon>
        <taxon>Clostridia</taxon>
        <taxon>Eubacteriales</taxon>
        <taxon>Acutalibacteraceae</taxon>
        <taxon>Caproiciproducens</taxon>
    </lineage>
</organism>
<feature type="active site" description="Tele-phosphohistidine intermediate" evidence="18">
    <location>
        <position position="188"/>
    </location>
</feature>
<dbReference type="InterPro" id="IPR008279">
    <property type="entry name" value="PEP-util_enz_mobile_dom"/>
</dbReference>
<evidence type="ECO:0000256" key="7">
    <source>
        <dbReference type="ARBA" id="ARBA00016544"/>
    </source>
</evidence>
<evidence type="ECO:0000256" key="19">
    <source>
        <dbReference type="PIRSR" id="PIRSR000732-2"/>
    </source>
</evidence>
<dbReference type="InterPro" id="IPR023151">
    <property type="entry name" value="PEP_util_CS"/>
</dbReference>
<dbReference type="EMBL" id="SRMQ01000003">
    <property type="protein sequence ID" value="TGJ76865.1"/>
    <property type="molecule type" value="Genomic_DNA"/>
</dbReference>
<dbReference type="InterPro" id="IPR050499">
    <property type="entry name" value="PEP-utilizing_PTS_enzyme"/>
</dbReference>
<comment type="caution">
    <text evidence="24">The sequence shown here is derived from an EMBL/GenBank/DDBJ whole genome shotgun (WGS) entry which is preliminary data.</text>
</comment>
<evidence type="ECO:0000256" key="12">
    <source>
        <dbReference type="ARBA" id="ARBA00022683"/>
    </source>
</evidence>
<keyword evidence="11 17" id="KW-0808">Transferase</keyword>
<evidence type="ECO:0000256" key="18">
    <source>
        <dbReference type="PIRSR" id="PIRSR000732-1"/>
    </source>
</evidence>
<dbReference type="InterPro" id="IPR006318">
    <property type="entry name" value="PTS_EI-like"/>
</dbReference>
<dbReference type="Proteomes" id="UP000297714">
    <property type="component" value="Unassembled WGS sequence"/>
</dbReference>
<dbReference type="GO" id="GO:0008965">
    <property type="term" value="F:phosphoenolpyruvate-protein phosphotransferase activity"/>
    <property type="evidence" value="ECO:0007669"/>
    <property type="project" value="UniProtKB-EC"/>
</dbReference>
<keyword evidence="9 17" id="KW-0963">Cytoplasm</keyword>
<dbReference type="SUPFAM" id="SSF52009">
    <property type="entry name" value="Phosphohistidine domain"/>
    <property type="match status" value="1"/>
</dbReference>
<feature type="active site" description="Proton donor" evidence="18">
    <location>
        <position position="501"/>
    </location>
</feature>
<evidence type="ECO:0000313" key="25">
    <source>
        <dbReference type="Proteomes" id="UP000297714"/>
    </source>
</evidence>
<keyword evidence="25" id="KW-1185">Reference proteome</keyword>
<dbReference type="Gene3D" id="3.20.20.60">
    <property type="entry name" value="Phosphoenolpyruvate-binding domains"/>
    <property type="match status" value="1"/>
</dbReference>
<dbReference type="Gene3D" id="3.50.30.10">
    <property type="entry name" value="Phosphohistidine domain"/>
    <property type="match status" value="1"/>
</dbReference>
<evidence type="ECO:0000256" key="4">
    <source>
        <dbReference type="ARBA" id="ARBA00004496"/>
    </source>
</evidence>
<evidence type="ECO:0000256" key="20">
    <source>
        <dbReference type="PIRSR" id="PIRSR000732-3"/>
    </source>
</evidence>
<evidence type="ECO:0000256" key="13">
    <source>
        <dbReference type="ARBA" id="ARBA00022723"/>
    </source>
</evidence>
<dbReference type="PANTHER" id="PTHR46244:SF3">
    <property type="entry name" value="PHOSPHOENOLPYRUVATE-PROTEIN PHOSPHOTRANSFERASE"/>
    <property type="match status" value="1"/>
</dbReference>
<keyword evidence="8 17" id="KW-0813">Transport</keyword>
<feature type="binding site" evidence="19">
    <location>
        <position position="331"/>
    </location>
    <ligand>
        <name>phosphoenolpyruvate</name>
        <dbReference type="ChEBI" id="CHEBI:58702"/>
    </ligand>
</feature>
<dbReference type="InterPro" id="IPR000121">
    <property type="entry name" value="PEP_util_C"/>
</dbReference>
<comment type="similarity">
    <text evidence="5 17">Belongs to the PEP-utilizing enzyme family.</text>
</comment>
<feature type="binding site" evidence="19">
    <location>
        <begin position="453"/>
        <end position="454"/>
    </location>
    <ligand>
        <name>phosphoenolpyruvate</name>
        <dbReference type="ChEBI" id="CHEBI:58702"/>
    </ligand>
</feature>
<keyword evidence="15 17" id="KW-0460">Magnesium</keyword>
<keyword evidence="12 17" id="KW-0598">Phosphotransferase system</keyword>
<evidence type="ECO:0000256" key="2">
    <source>
        <dbReference type="ARBA" id="ARBA00001946"/>
    </source>
</evidence>
<dbReference type="EC" id="2.7.3.9" evidence="6 17"/>
<comment type="subcellular location">
    <subcellularLocation>
        <location evidence="4 17">Cytoplasm</location>
    </subcellularLocation>
</comment>
<dbReference type="SUPFAM" id="SSF51621">
    <property type="entry name" value="Phosphoenolpyruvate/pyruvate domain"/>
    <property type="match status" value="1"/>
</dbReference>
<feature type="domain" description="PEP-utilising enzyme mobile" evidence="21">
    <location>
        <begin position="152"/>
        <end position="224"/>
    </location>
</feature>
<evidence type="ECO:0000256" key="5">
    <source>
        <dbReference type="ARBA" id="ARBA00007837"/>
    </source>
</evidence>
<evidence type="ECO:0000256" key="1">
    <source>
        <dbReference type="ARBA" id="ARBA00000683"/>
    </source>
</evidence>
<dbReference type="PRINTS" id="PR01736">
    <property type="entry name" value="PHPHTRNFRASE"/>
</dbReference>
<dbReference type="Pfam" id="PF02896">
    <property type="entry name" value="PEP-utilizers_C"/>
    <property type="match status" value="1"/>
</dbReference>
<dbReference type="InterPro" id="IPR040442">
    <property type="entry name" value="Pyrv_kinase-like_dom_sf"/>
</dbReference>
<keyword evidence="13 17" id="KW-0479">Metal-binding</keyword>
<dbReference type="PIRSF" id="PIRSF000732">
    <property type="entry name" value="PTS_enzyme_I"/>
    <property type="match status" value="1"/>
</dbReference>
<dbReference type="AlphaFoldDB" id="A0A4Z0YBM3"/>
<dbReference type="InterPro" id="IPR008731">
    <property type="entry name" value="PTS_EIN"/>
</dbReference>
<dbReference type="GO" id="GO:0046872">
    <property type="term" value="F:metal ion binding"/>
    <property type="evidence" value="ECO:0007669"/>
    <property type="project" value="UniProtKB-KW"/>
</dbReference>
<comment type="cofactor">
    <cofactor evidence="2 17 20">
        <name>Mg(2+)</name>
        <dbReference type="ChEBI" id="CHEBI:18420"/>
    </cofactor>
</comment>
<evidence type="ECO:0000256" key="10">
    <source>
        <dbReference type="ARBA" id="ARBA00022597"/>
    </source>
</evidence>
<dbReference type="NCBIfam" id="TIGR01417">
    <property type="entry name" value="PTS_I_fam"/>
    <property type="match status" value="1"/>
</dbReference>
<feature type="binding site" evidence="19">
    <location>
        <position position="464"/>
    </location>
    <ligand>
        <name>phosphoenolpyruvate</name>
        <dbReference type="ChEBI" id="CHEBI:58702"/>
    </ligand>
</feature>
<evidence type="ECO:0000256" key="3">
    <source>
        <dbReference type="ARBA" id="ARBA00002728"/>
    </source>
</evidence>
<gene>
    <name evidence="24" type="primary">ptsI_1</name>
    <name evidence="24" type="ORF">CAGA_09350</name>
</gene>
<feature type="domain" description="Phosphotransferase system enzyme I N-terminal" evidence="23">
    <location>
        <begin position="3"/>
        <end position="124"/>
    </location>
</feature>
<keyword evidence="24" id="KW-0670">Pyruvate</keyword>
<dbReference type="OrthoDB" id="9765468at2"/>
<comment type="catalytic activity">
    <reaction evidence="1 17">
        <text>L-histidyl-[protein] + phosphoenolpyruvate = N(pros)-phospho-L-histidyl-[protein] + pyruvate</text>
        <dbReference type="Rhea" id="RHEA:23880"/>
        <dbReference type="Rhea" id="RHEA-COMP:9745"/>
        <dbReference type="Rhea" id="RHEA-COMP:9746"/>
        <dbReference type="ChEBI" id="CHEBI:15361"/>
        <dbReference type="ChEBI" id="CHEBI:29979"/>
        <dbReference type="ChEBI" id="CHEBI:58702"/>
        <dbReference type="ChEBI" id="CHEBI:64837"/>
        <dbReference type="EC" id="2.7.3.9"/>
    </reaction>
</comment>
<dbReference type="SUPFAM" id="SSF47831">
    <property type="entry name" value="Enzyme I of the PEP:sugar phosphotransferase system HPr-binding (sub)domain"/>
    <property type="match status" value="1"/>
</dbReference>
<reference evidence="24 25" key="1">
    <citation type="submission" date="2019-04" db="EMBL/GenBank/DDBJ databases">
        <authorList>
            <person name="Poehlein A."/>
            <person name="Bengelsdorf F.R."/>
            <person name="Duerre P."/>
            <person name="Daniel R."/>
        </authorList>
    </citation>
    <scope>NUCLEOTIDE SEQUENCE [LARGE SCALE GENOMIC DNA]</scope>
    <source>
        <strain evidence="24 25">BS-1</strain>
    </source>
</reference>
<dbReference type="InterPro" id="IPR036618">
    <property type="entry name" value="PtsI_HPr-bd_sf"/>
</dbReference>
<evidence type="ECO:0000313" key="24">
    <source>
        <dbReference type="EMBL" id="TGJ76865.1"/>
    </source>
</evidence>
<dbReference type="RefSeq" id="WP_135658285.1">
    <property type="nucleotide sequence ID" value="NZ_JAJUFJ010000007.1"/>
</dbReference>
<accession>A0A4Z0YBM3</accession>
<keyword evidence="14 17" id="KW-0418">Kinase</keyword>
<keyword evidence="10 17" id="KW-0762">Sugar transport</keyword>
<evidence type="ECO:0000259" key="21">
    <source>
        <dbReference type="Pfam" id="PF00391"/>
    </source>
</evidence>
<evidence type="ECO:0000256" key="11">
    <source>
        <dbReference type="ARBA" id="ARBA00022679"/>
    </source>
</evidence>
<dbReference type="InterPro" id="IPR015813">
    <property type="entry name" value="Pyrv/PenolPyrv_kinase-like_dom"/>
</dbReference>
<evidence type="ECO:0000256" key="14">
    <source>
        <dbReference type="ARBA" id="ARBA00022777"/>
    </source>
</evidence>
<feature type="domain" description="PEP-utilising enzyme C-terminal" evidence="22">
    <location>
        <begin position="251"/>
        <end position="538"/>
    </location>
</feature>
<dbReference type="InterPro" id="IPR036637">
    <property type="entry name" value="Phosphohistidine_dom_sf"/>
</dbReference>
<evidence type="ECO:0000256" key="8">
    <source>
        <dbReference type="ARBA" id="ARBA00022448"/>
    </source>
</evidence>
<evidence type="ECO:0000256" key="16">
    <source>
        <dbReference type="ARBA" id="ARBA00033235"/>
    </source>
</evidence>
<comment type="function">
    <text evidence="3 17">General (non sugar-specific) component of the phosphoenolpyruvate-dependent sugar phosphotransferase system (sugar PTS). This major carbohydrate active-transport system catalyzes the phosphorylation of incoming sugar substrates concomitantly with their translocation across the cell membrane. Enzyme I transfers the phosphoryl group from phosphoenolpyruvate (PEP) to the phosphoryl carrier protein (HPr).</text>
</comment>
<feature type="binding site" evidence="19">
    <location>
        <position position="295"/>
    </location>
    <ligand>
        <name>phosphoenolpyruvate</name>
        <dbReference type="ChEBI" id="CHEBI:58702"/>
    </ligand>
</feature>
<evidence type="ECO:0000256" key="17">
    <source>
        <dbReference type="PIRNR" id="PIRNR000732"/>
    </source>
</evidence>
<dbReference type="InterPro" id="IPR024692">
    <property type="entry name" value="PTS_EI"/>
</dbReference>
<dbReference type="GO" id="GO:0005737">
    <property type="term" value="C:cytoplasm"/>
    <property type="evidence" value="ECO:0007669"/>
    <property type="project" value="UniProtKB-SubCell"/>
</dbReference>
<dbReference type="PANTHER" id="PTHR46244">
    <property type="entry name" value="PHOSPHOENOLPYRUVATE-PROTEIN PHOSPHOTRANSFERASE"/>
    <property type="match status" value="1"/>
</dbReference>
<dbReference type="Gene3D" id="1.10.274.10">
    <property type="entry name" value="PtsI, HPr-binding domain"/>
    <property type="match status" value="1"/>
</dbReference>
<proteinExistence type="inferred from homology"/>
<dbReference type="GO" id="GO:0016301">
    <property type="term" value="F:kinase activity"/>
    <property type="evidence" value="ECO:0007669"/>
    <property type="project" value="UniProtKB-KW"/>
</dbReference>
<protein>
    <recommendedName>
        <fullName evidence="7 17">Phosphoenolpyruvate-protein phosphotransferase</fullName>
        <ecNumber evidence="6 17">2.7.3.9</ecNumber>
    </recommendedName>
    <alternativeName>
        <fullName evidence="16 17">Phosphotransferase system, enzyme I</fullName>
    </alternativeName>
</protein>
<dbReference type="GO" id="GO:0009401">
    <property type="term" value="P:phosphoenolpyruvate-dependent sugar phosphotransferase system"/>
    <property type="evidence" value="ECO:0007669"/>
    <property type="project" value="UniProtKB-KW"/>
</dbReference>
<sequence>MKTGISVSKGYAVGKAYVLDTEQPASFQTTADNPGVQADRLKRALEKSKEQIEEIAAGIRERLDSRNAEIIESHLNFLKDPAFIGEAFSKIDRESVSAEKAVDDVTQSLYDTFSGFDDDYMKERAADIQDVGTRIIRNLAGEQKEFDFRQLPAGTVLFAHDLKPSDTAQICRDNVCAIVTETGGETSHTAILAKALGIPAMVGCKEILSSVQTGTTVVVDGTAGEILVNPGTDLVNQYLTRIEQEKQQKEKVACFARKKIFTKEGRRILTFANIGGLKDLEIALENGAEGVGLFRTEFLFMDRGTMPTEEEQFRVYKEAAKRLDRKTLTIRTLDIGGDKSLPYLKMEKESNPFLGLRAIRLCLKNPEIFETQLRAILRASVYGNIRVMFPMISCMDEFQRAKSVLDSCKQQLEQKGVPFDSSIKIGMMIEIPSAALLAEKFAKQVDFFSIGTNDLIQYTLAVDRMNERISDLYNPLHPAVLRLIQMTISAALQAGIPCCMCGELASDERAIPLLLQYGLNEFSVSPGVLAEIKSVLLQSVGS</sequence>
<evidence type="ECO:0000256" key="15">
    <source>
        <dbReference type="ARBA" id="ARBA00022842"/>
    </source>
</evidence>